<name>A0A1L8E3W8_9DIPT</name>
<keyword evidence="11" id="KW-0325">Glycoprotein</keyword>
<evidence type="ECO:0000256" key="4">
    <source>
        <dbReference type="ARBA" id="ARBA00022729"/>
    </source>
</evidence>
<accession>A0A1L8E3W8</accession>
<dbReference type="EMBL" id="GFDF01000775">
    <property type="protein sequence ID" value="JAV13309.1"/>
    <property type="molecule type" value="Transcribed_RNA"/>
</dbReference>
<protein>
    <submittedName>
        <fullName evidence="15">Putative vitronectin receptor alpha subunit</fullName>
    </submittedName>
</protein>
<evidence type="ECO:0000256" key="7">
    <source>
        <dbReference type="ARBA" id="ARBA00022989"/>
    </source>
</evidence>
<dbReference type="PROSITE" id="PS51470">
    <property type="entry name" value="FG_GAP"/>
    <property type="match status" value="4"/>
</dbReference>
<evidence type="ECO:0000256" key="1">
    <source>
        <dbReference type="ARBA" id="ARBA00004479"/>
    </source>
</evidence>
<dbReference type="GO" id="GO:0009897">
    <property type="term" value="C:external side of plasma membrane"/>
    <property type="evidence" value="ECO:0007669"/>
    <property type="project" value="TreeGrafter"/>
</dbReference>
<dbReference type="Gene3D" id="2.60.40.1510">
    <property type="entry name" value="ntegrin, alpha v. Chain A, domain 3"/>
    <property type="match status" value="1"/>
</dbReference>
<evidence type="ECO:0000256" key="11">
    <source>
        <dbReference type="ARBA" id="ARBA00023180"/>
    </source>
</evidence>
<evidence type="ECO:0000256" key="9">
    <source>
        <dbReference type="ARBA" id="ARBA00023136"/>
    </source>
</evidence>
<dbReference type="GO" id="GO:0033627">
    <property type="term" value="P:cell adhesion mediated by integrin"/>
    <property type="evidence" value="ECO:0007669"/>
    <property type="project" value="TreeGrafter"/>
</dbReference>
<evidence type="ECO:0000256" key="2">
    <source>
        <dbReference type="ARBA" id="ARBA00008054"/>
    </source>
</evidence>
<dbReference type="SMART" id="SM00191">
    <property type="entry name" value="Int_alpha"/>
    <property type="match status" value="5"/>
</dbReference>
<proteinExistence type="inferred from homology"/>
<evidence type="ECO:0000256" key="5">
    <source>
        <dbReference type="ARBA" id="ARBA00022737"/>
    </source>
</evidence>
<evidence type="ECO:0000256" key="13">
    <source>
        <dbReference type="RuleBase" id="RU003762"/>
    </source>
</evidence>
<dbReference type="SUPFAM" id="SSF69318">
    <property type="entry name" value="Integrin alpha N-terminal domain"/>
    <property type="match status" value="1"/>
</dbReference>
<reference evidence="15" key="1">
    <citation type="submission" date="2016-12" db="EMBL/GenBank/DDBJ databases">
        <title>An insight into the sialome and mialome of the sand fly, Nyssomyia neivai.</title>
        <authorList>
            <person name="Sebastian V."/>
            <person name="Goulart T.M."/>
            <person name="Oliveira W."/>
            <person name="Calvo E."/>
            <person name="Oliveira L.F."/>
            <person name="Pinto M.C."/>
            <person name="Rosselino A.M."/>
            <person name="Ribeiro J.M."/>
        </authorList>
    </citation>
    <scope>NUCLEOTIDE SEQUENCE</scope>
</reference>
<evidence type="ECO:0000256" key="3">
    <source>
        <dbReference type="ARBA" id="ARBA00022692"/>
    </source>
</evidence>
<dbReference type="Gene3D" id="2.130.10.130">
    <property type="entry name" value="Integrin alpha, N-terminal"/>
    <property type="match status" value="1"/>
</dbReference>
<dbReference type="Gene3D" id="2.60.40.1460">
    <property type="entry name" value="Integrin domains. Chain A, domain 2"/>
    <property type="match status" value="1"/>
</dbReference>
<dbReference type="PANTHER" id="PTHR23220:SF83">
    <property type="entry name" value="INTEGRIN ALPHA-PS3-RELATED"/>
    <property type="match status" value="1"/>
</dbReference>
<dbReference type="Pfam" id="PF01839">
    <property type="entry name" value="FG-GAP"/>
    <property type="match status" value="3"/>
</dbReference>
<feature type="repeat" description="FG-GAP" evidence="12">
    <location>
        <begin position="388"/>
        <end position="444"/>
    </location>
</feature>
<dbReference type="PRINTS" id="PR01185">
    <property type="entry name" value="INTEGRINA"/>
</dbReference>
<feature type="repeat" description="FG-GAP" evidence="12">
    <location>
        <begin position="35"/>
        <end position="95"/>
    </location>
</feature>
<dbReference type="Pfam" id="PF20805">
    <property type="entry name" value="Integrin_A_Ig_2"/>
    <property type="match status" value="1"/>
</dbReference>
<evidence type="ECO:0000259" key="14">
    <source>
        <dbReference type="Pfam" id="PF20805"/>
    </source>
</evidence>
<dbReference type="InterPro" id="IPR032695">
    <property type="entry name" value="Integrin_dom_sf"/>
</dbReference>
<evidence type="ECO:0000313" key="15">
    <source>
        <dbReference type="EMBL" id="JAV13309.1"/>
    </source>
</evidence>
<evidence type="ECO:0000256" key="10">
    <source>
        <dbReference type="ARBA" id="ARBA00023170"/>
    </source>
</evidence>
<dbReference type="GO" id="GO:0005178">
    <property type="term" value="F:integrin binding"/>
    <property type="evidence" value="ECO:0007669"/>
    <property type="project" value="TreeGrafter"/>
</dbReference>
<dbReference type="InterPro" id="IPR028994">
    <property type="entry name" value="Integrin_alpha_N"/>
</dbReference>
<keyword evidence="7 13" id="KW-1133">Transmembrane helix</keyword>
<keyword evidence="10 13" id="KW-0675">Receptor</keyword>
<dbReference type="InterPro" id="IPR013517">
    <property type="entry name" value="FG-GAP"/>
</dbReference>
<keyword evidence="4 13" id="KW-0732">Signal</keyword>
<evidence type="ECO:0000256" key="8">
    <source>
        <dbReference type="ARBA" id="ARBA00023037"/>
    </source>
</evidence>
<feature type="domain" description="Integrin alpha second immunoglobulin-like" evidence="14">
    <location>
        <begin position="632"/>
        <end position="761"/>
    </location>
</feature>
<sequence length="1094" mass="122488">MPPWLKFLALLSILGVCMAYNLSPTPNHIIQEPALVTSFDPKKNQSSYFGYSINLRPNSLLVGAPRAAPHVEAQRNIREPGAIYKCDIESSTCQFYAFDKRGNVVVEEDPIQSETKHEQWLGGAMDGPGSDEGKFVACASRNYITYGDEYFLHGLCYWVNNTTESQPQGLRKIAPLRVLRNQIIGKGGDAAYFYMMAQSGLSVHITEDSEEILIGAVGLFNWKGTVIRYRRIKIGDGGLSRRETSDLRKQKRQTFNAPISYTSDVPNPSTWQQQNDSYFGYSIGSGFFHGPGSGKLLYVGSAPRIDEVYLFDIVEQPGTTETMTIQKFWTFRGPQFGEYFGSTILVDDFNGDELPDLAVGAPFHRVDENDNGAVYVYLNRGKLQFSEDPIKLASDYEMDGKFGTSLGRIGDINLDGYNDLAVGAPYEDDGAVYIFLGSKDGLQPKPVQKLTSPGGNPLFGYSISRGVDIDGNGYRDVAIGAPENEVVFVYRTYPVVKVMASVNPQNRELDIGDRSLKFNACWYLQSPTTFPSNVRLQLKIIADTQYGRVKFPEGGTSQEFEVNPQGFSQCKVFDVEVNSRTEIIFKPIDLEMSWQIIDNVPQGSSFCDHCVFLNPLDASYVRSQVVFNTGCKNTPCRADLSLSGKLFAPNPYILGSAQHFRAQYEVSNFGETAYLPRITVQKSPSLNFMQILPYCLLDEDGDTMTCDLSTEPILRDQTRTIAFRFDPSKLDGNEFTITANVSSTGDEENPQDNTMEFTIPIQEFSTIEIVGHSMPQFVAIKDRTDQENLTHTLEFKNLGPTHLRSSQAQIIFDMPVSLLVGRRWVNFIHFRNITVDITYKSYKLHVIWSQNDTILIQNPTEYSTSFPAIPDDLSGINYDTAKMGLDLMPENTNNDNQDDYNQLSRRRRGIESTTSFNPYTLSIREDHPSSARSLDDAALGSRVNRTVFLDCNQVDVSCIRGSITIPATLSSKDPAVVVKITFPVDLGSVNSVLDENRDSLLLRITSSVTKEDDEEGKTTKIIENPSYTHFAQDIPQELKIWVIVVSIIGGLLLLTIITYILYRLGFFKREKKAEIARLVRESQIQAAMDSEDED</sequence>
<keyword evidence="3 13" id="KW-0812">Transmembrane</keyword>
<dbReference type="Gene3D" id="1.20.5.930">
    <property type="entry name" value="Bicelle-embedded integrin alpha(iib) transmembrane segment"/>
    <property type="match status" value="1"/>
</dbReference>
<dbReference type="GO" id="GO:0007157">
    <property type="term" value="P:heterophilic cell-cell adhesion via plasma membrane cell adhesion molecules"/>
    <property type="evidence" value="ECO:0007669"/>
    <property type="project" value="UniProtKB-ARBA"/>
</dbReference>
<keyword evidence="8 13" id="KW-0401">Integrin</keyword>
<dbReference type="AlphaFoldDB" id="A0A1L8E3W8"/>
<comment type="subcellular location">
    <subcellularLocation>
        <location evidence="1 13">Membrane</location>
        <topology evidence="1 13">Single-pass type I membrane protein</topology>
    </subcellularLocation>
</comment>
<dbReference type="PANTHER" id="PTHR23220">
    <property type="entry name" value="INTEGRIN ALPHA"/>
    <property type="match status" value="1"/>
</dbReference>
<evidence type="ECO:0000256" key="12">
    <source>
        <dbReference type="PROSITE-ProRule" id="PRU00803"/>
    </source>
</evidence>
<feature type="repeat" description="FG-GAP" evidence="12">
    <location>
        <begin position="326"/>
        <end position="386"/>
    </location>
</feature>
<keyword evidence="9 13" id="KW-0472">Membrane</keyword>
<dbReference type="FunFam" id="1.20.5.930:FF:000005">
    <property type="entry name" value="Integrin, alpha 10"/>
    <property type="match status" value="1"/>
</dbReference>
<dbReference type="GO" id="GO:0008305">
    <property type="term" value="C:integrin complex"/>
    <property type="evidence" value="ECO:0007669"/>
    <property type="project" value="InterPro"/>
</dbReference>
<organism evidence="15">
    <name type="scientific">Nyssomyia neivai</name>
    <dbReference type="NCBI Taxonomy" id="330878"/>
    <lineage>
        <taxon>Eukaryota</taxon>
        <taxon>Metazoa</taxon>
        <taxon>Ecdysozoa</taxon>
        <taxon>Arthropoda</taxon>
        <taxon>Hexapoda</taxon>
        <taxon>Insecta</taxon>
        <taxon>Pterygota</taxon>
        <taxon>Neoptera</taxon>
        <taxon>Endopterygota</taxon>
        <taxon>Diptera</taxon>
        <taxon>Nematocera</taxon>
        <taxon>Psychodoidea</taxon>
        <taxon>Psychodidae</taxon>
        <taxon>Nyssomyia</taxon>
    </lineage>
</organism>
<dbReference type="GO" id="GO:0007160">
    <property type="term" value="P:cell-matrix adhesion"/>
    <property type="evidence" value="ECO:0007669"/>
    <property type="project" value="TreeGrafter"/>
</dbReference>
<dbReference type="GO" id="GO:0007229">
    <property type="term" value="P:integrin-mediated signaling pathway"/>
    <property type="evidence" value="ECO:0007669"/>
    <property type="project" value="UniProtKB-KW"/>
</dbReference>
<feature type="chain" id="PRO_5011834178" evidence="13">
    <location>
        <begin position="20"/>
        <end position="1094"/>
    </location>
</feature>
<dbReference type="InterPro" id="IPR013519">
    <property type="entry name" value="Int_alpha_beta-p"/>
</dbReference>
<comment type="similarity">
    <text evidence="2 13">Belongs to the integrin alpha chain family.</text>
</comment>
<feature type="signal peptide" evidence="13">
    <location>
        <begin position="1"/>
        <end position="19"/>
    </location>
</feature>
<dbReference type="InterPro" id="IPR048285">
    <property type="entry name" value="Integrin_alpha_Ig-like_2"/>
</dbReference>
<keyword evidence="5" id="KW-0677">Repeat</keyword>
<dbReference type="SUPFAM" id="SSF69179">
    <property type="entry name" value="Integrin domains"/>
    <property type="match status" value="2"/>
</dbReference>
<evidence type="ECO:0000256" key="6">
    <source>
        <dbReference type="ARBA" id="ARBA00022889"/>
    </source>
</evidence>
<dbReference type="InterPro" id="IPR018184">
    <property type="entry name" value="Integrin_alpha_C_CS"/>
</dbReference>
<feature type="repeat" description="FG-GAP" evidence="12">
    <location>
        <begin position="445"/>
        <end position="507"/>
    </location>
</feature>
<dbReference type="PROSITE" id="PS00242">
    <property type="entry name" value="INTEGRIN_ALPHA"/>
    <property type="match status" value="1"/>
</dbReference>
<dbReference type="InterPro" id="IPR000413">
    <property type="entry name" value="Integrin_alpha"/>
</dbReference>
<feature type="transmembrane region" description="Helical" evidence="13">
    <location>
        <begin position="1040"/>
        <end position="1062"/>
    </location>
</feature>
<keyword evidence="6 13" id="KW-0130">Cell adhesion</keyword>